<evidence type="ECO:0000313" key="3">
    <source>
        <dbReference type="Proteomes" id="UP000318370"/>
    </source>
</evidence>
<proteinExistence type="predicted"/>
<dbReference type="SUPFAM" id="SSF55136">
    <property type="entry name" value="Probable bacterial effector-binding domain"/>
    <property type="match status" value="1"/>
</dbReference>
<evidence type="ECO:0000313" key="2">
    <source>
        <dbReference type="EMBL" id="VUS33286.1"/>
    </source>
</evidence>
<dbReference type="EMBL" id="CABGHF010000001">
    <property type="protein sequence ID" value="VUS33286.1"/>
    <property type="molecule type" value="Genomic_DNA"/>
</dbReference>
<dbReference type="PANTHER" id="PTHR15949:SF3">
    <property type="entry name" value="TESTIS-EXPRESSED PROTEIN 264"/>
    <property type="match status" value="1"/>
</dbReference>
<organism evidence="2 3">
    <name type="scientific">Klebsiella spallanzanii</name>
    <dbReference type="NCBI Taxonomy" id="2587528"/>
    <lineage>
        <taxon>Bacteria</taxon>
        <taxon>Pseudomonadati</taxon>
        <taxon>Pseudomonadota</taxon>
        <taxon>Gammaproteobacteria</taxon>
        <taxon>Enterobacterales</taxon>
        <taxon>Enterobacteriaceae</taxon>
        <taxon>Klebsiella/Raoultella group</taxon>
        <taxon>Klebsiella</taxon>
    </lineage>
</organism>
<keyword evidence="1" id="KW-0812">Transmembrane</keyword>
<sequence length="196" mass="22097">MQYIVGQLVIVMVFVLFIWGYYGGFNRIDIGESVPGGEIIVYKKVTGSYKKTSTHMNEVYDSLMADFNIQTTKGVAVYYDAPDDVAEENLRSDVGCVIDDIEAIDQQTMTKIRQLWHVEMLPVAPSVVVEVPSRGKISVVVNMFRVHSKIKRYISSQGYQKGALTEIYDMNANKIIYRQRIDGGGNHTEVVASWSK</sequence>
<dbReference type="PANTHER" id="PTHR15949">
    <property type="entry name" value="TESTIS-EXPRESSED PROTEIN 264"/>
    <property type="match status" value="1"/>
</dbReference>
<keyword evidence="1" id="KW-0472">Membrane</keyword>
<dbReference type="AlphaFoldDB" id="A0A564HJ16"/>
<dbReference type="InterPro" id="IPR011256">
    <property type="entry name" value="Reg_factor_effector_dom_sf"/>
</dbReference>
<name>A0A564HJ16_9ENTR</name>
<gene>
    <name evidence="2" type="primary">sbmC_1</name>
    <name evidence="2" type="ORF">SB6408_00556</name>
</gene>
<dbReference type="Gene3D" id="3.20.80.10">
    <property type="entry name" value="Regulatory factor, effector binding domain"/>
    <property type="match status" value="1"/>
</dbReference>
<protein>
    <submittedName>
        <fullName evidence="2">DNA gyrase inhibitor</fullName>
    </submittedName>
</protein>
<dbReference type="Proteomes" id="UP000318370">
    <property type="component" value="Unassembled WGS sequence"/>
</dbReference>
<dbReference type="RefSeq" id="WP_142461773.1">
    <property type="nucleotide sequence ID" value="NZ_CABGHF010000001.1"/>
</dbReference>
<keyword evidence="1" id="KW-1133">Transmembrane helix</keyword>
<accession>A0A564HJ16</accession>
<evidence type="ECO:0000256" key="1">
    <source>
        <dbReference type="SAM" id="Phobius"/>
    </source>
</evidence>
<feature type="transmembrane region" description="Helical" evidence="1">
    <location>
        <begin position="6"/>
        <end position="25"/>
    </location>
</feature>
<reference evidence="2 3" key="1">
    <citation type="submission" date="2019-07" db="EMBL/GenBank/DDBJ databases">
        <authorList>
            <person name="Brisse S."/>
            <person name="Rodrigues C."/>
            <person name="Thorpe H."/>
        </authorList>
    </citation>
    <scope>NUCLEOTIDE SEQUENCE [LARGE SCALE GENOMIC DNA]</scope>
    <source>
        <strain evidence="2">SB6408</strain>
    </source>
</reference>